<dbReference type="Pfam" id="PF00698">
    <property type="entry name" value="Acyl_transf_1"/>
    <property type="match status" value="1"/>
</dbReference>
<evidence type="ECO:0000259" key="8">
    <source>
        <dbReference type="SMART" id="SM00827"/>
    </source>
</evidence>
<evidence type="ECO:0000256" key="1">
    <source>
        <dbReference type="ARBA" id="ARBA00013258"/>
    </source>
</evidence>
<dbReference type="InterPro" id="IPR016036">
    <property type="entry name" value="Malonyl_transacylase_ACP-bd"/>
</dbReference>
<dbReference type="SUPFAM" id="SSF55048">
    <property type="entry name" value="Probable ACP-binding domain of malonyl-CoA ACP transacylase"/>
    <property type="match status" value="1"/>
</dbReference>
<dbReference type="GO" id="GO:0005829">
    <property type="term" value="C:cytosol"/>
    <property type="evidence" value="ECO:0007669"/>
    <property type="project" value="TreeGrafter"/>
</dbReference>
<feature type="active site" evidence="7">
    <location>
        <position position="198"/>
    </location>
</feature>
<dbReference type="InterPro" id="IPR016035">
    <property type="entry name" value="Acyl_Trfase/lysoPLipase"/>
</dbReference>
<feature type="domain" description="Malonyl-CoA:ACP transacylase (MAT)" evidence="8">
    <location>
        <begin position="7"/>
        <end position="298"/>
    </location>
</feature>
<dbReference type="Gene3D" id="3.30.70.250">
    <property type="entry name" value="Malonyl-CoA ACP transacylase, ACP-binding"/>
    <property type="match status" value="1"/>
</dbReference>
<dbReference type="FunFam" id="3.30.70.250:FF:000001">
    <property type="entry name" value="Malonyl CoA-acyl carrier protein transacylase"/>
    <property type="match status" value="1"/>
</dbReference>
<gene>
    <name evidence="9" type="primary">fabD</name>
    <name evidence="9" type="ORF">ENS31_05280</name>
</gene>
<feature type="active site" evidence="7">
    <location>
        <position position="89"/>
    </location>
</feature>
<accession>A0A7V3E736</accession>
<protein>
    <recommendedName>
        <fullName evidence="2 6">Malonyl CoA-acyl carrier protein transacylase</fullName>
        <ecNumber evidence="1 6">2.3.1.39</ecNumber>
    </recommendedName>
</protein>
<sequence>MAKKAFLFPGQGSQYVGMAKDLFDNSVEAKEMIRTADEAVGANLSYIMFNGPEDELKQTEYTQPAIFLHSVVLASLIRTLRPDAAAGHSLGEYSALVAAGAIQFYEAMKLVRLRGLAMQYAGTVMKGTMAAIVGLQPDVVDNICKDASSVGIVQCANFNSPGQIVISGSVEGVKKAMELCKASGAKLVKELVVSGAFHSPLMEPAQERLQKALDDTHFYDARFPVYTNVTAKPVSDKDEIKKLLFEQLTSPVRWEETIQNMINDGIEEFYEIGPGKVLQGLVKRINPDVRVFGIDKYSDVYQYI</sequence>
<reference evidence="9" key="1">
    <citation type="journal article" date="2020" name="mSystems">
        <title>Genome- and Community-Level Interaction Insights into Carbon Utilization and Element Cycling Functions of Hydrothermarchaeota in Hydrothermal Sediment.</title>
        <authorList>
            <person name="Zhou Z."/>
            <person name="Liu Y."/>
            <person name="Xu W."/>
            <person name="Pan J."/>
            <person name="Luo Z.H."/>
            <person name="Li M."/>
        </authorList>
    </citation>
    <scope>NUCLEOTIDE SEQUENCE [LARGE SCALE GENOMIC DNA]</scope>
    <source>
        <strain evidence="9">SpSt-479</strain>
    </source>
</reference>
<dbReference type="NCBIfam" id="TIGR00128">
    <property type="entry name" value="fabD"/>
    <property type="match status" value="1"/>
</dbReference>
<evidence type="ECO:0000256" key="4">
    <source>
        <dbReference type="ARBA" id="ARBA00023315"/>
    </source>
</evidence>
<dbReference type="InterPro" id="IPR001227">
    <property type="entry name" value="Ac_transferase_dom_sf"/>
</dbReference>
<evidence type="ECO:0000256" key="2">
    <source>
        <dbReference type="ARBA" id="ARBA00018953"/>
    </source>
</evidence>
<comment type="catalytic activity">
    <reaction evidence="5 6">
        <text>holo-[ACP] + malonyl-CoA = malonyl-[ACP] + CoA</text>
        <dbReference type="Rhea" id="RHEA:41792"/>
        <dbReference type="Rhea" id="RHEA-COMP:9623"/>
        <dbReference type="Rhea" id="RHEA-COMP:9685"/>
        <dbReference type="ChEBI" id="CHEBI:57287"/>
        <dbReference type="ChEBI" id="CHEBI:57384"/>
        <dbReference type="ChEBI" id="CHEBI:64479"/>
        <dbReference type="ChEBI" id="CHEBI:78449"/>
        <dbReference type="EC" id="2.3.1.39"/>
    </reaction>
</comment>
<dbReference type="PANTHER" id="PTHR42681">
    <property type="entry name" value="MALONYL-COA-ACYL CARRIER PROTEIN TRANSACYLASE, MITOCHONDRIAL"/>
    <property type="match status" value="1"/>
</dbReference>
<comment type="caution">
    <text evidence="9">The sequence shown here is derived from an EMBL/GenBank/DDBJ whole genome shotgun (WGS) entry which is preliminary data.</text>
</comment>
<dbReference type="GO" id="GO:0004314">
    <property type="term" value="F:[acyl-carrier-protein] S-malonyltransferase activity"/>
    <property type="evidence" value="ECO:0007669"/>
    <property type="project" value="UniProtKB-EC"/>
</dbReference>
<dbReference type="InterPro" id="IPR004410">
    <property type="entry name" value="Malonyl_CoA-ACP_transAc_FabD"/>
</dbReference>
<proteinExistence type="inferred from homology"/>
<evidence type="ECO:0000256" key="5">
    <source>
        <dbReference type="ARBA" id="ARBA00048462"/>
    </source>
</evidence>
<comment type="similarity">
    <text evidence="6">Belongs to the fabD family.</text>
</comment>
<evidence type="ECO:0000256" key="6">
    <source>
        <dbReference type="PIRNR" id="PIRNR000446"/>
    </source>
</evidence>
<dbReference type="SMART" id="SM00827">
    <property type="entry name" value="PKS_AT"/>
    <property type="match status" value="1"/>
</dbReference>
<dbReference type="PANTHER" id="PTHR42681:SF1">
    <property type="entry name" value="MALONYL-COA-ACYL CARRIER PROTEIN TRANSACYLASE, MITOCHONDRIAL"/>
    <property type="match status" value="1"/>
</dbReference>
<evidence type="ECO:0000256" key="3">
    <source>
        <dbReference type="ARBA" id="ARBA00022679"/>
    </source>
</evidence>
<keyword evidence="4 6" id="KW-0012">Acyltransferase</keyword>
<evidence type="ECO:0000256" key="7">
    <source>
        <dbReference type="PIRSR" id="PIRSR000446-1"/>
    </source>
</evidence>
<dbReference type="EMBL" id="DSUJ01000008">
    <property type="protein sequence ID" value="HFI90932.1"/>
    <property type="molecule type" value="Genomic_DNA"/>
</dbReference>
<dbReference type="AlphaFoldDB" id="A0A7V3E736"/>
<dbReference type="EC" id="2.3.1.39" evidence="1 6"/>
<dbReference type="InterPro" id="IPR050858">
    <property type="entry name" value="Mal-CoA-ACP_Trans/PKS_FabD"/>
</dbReference>
<organism evidence="9">
    <name type="scientific">Ignavibacterium album</name>
    <dbReference type="NCBI Taxonomy" id="591197"/>
    <lineage>
        <taxon>Bacteria</taxon>
        <taxon>Pseudomonadati</taxon>
        <taxon>Ignavibacteriota</taxon>
        <taxon>Ignavibacteria</taxon>
        <taxon>Ignavibacteriales</taxon>
        <taxon>Ignavibacteriaceae</taxon>
        <taxon>Ignavibacterium</taxon>
    </lineage>
</organism>
<keyword evidence="3 6" id="KW-0808">Transferase</keyword>
<dbReference type="InterPro" id="IPR024925">
    <property type="entry name" value="Malonyl_CoA-ACP_transAc"/>
</dbReference>
<dbReference type="SUPFAM" id="SSF52151">
    <property type="entry name" value="FabD/lysophospholipase-like"/>
    <property type="match status" value="1"/>
</dbReference>
<dbReference type="Gene3D" id="3.40.366.10">
    <property type="entry name" value="Malonyl-Coenzyme A Acyl Carrier Protein, domain 2"/>
    <property type="match status" value="1"/>
</dbReference>
<dbReference type="InterPro" id="IPR014043">
    <property type="entry name" value="Acyl_transferase_dom"/>
</dbReference>
<name>A0A7V3E736_9BACT</name>
<dbReference type="PIRSF" id="PIRSF000446">
    <property type="entry name" value="Mct"/>
    <property type="match status" value="1"/>
</dbReference>
<evidence type="ECO:0000313" key="9">
    <source>
        <dbReference type="EMBL" id="HFI90932.1"/>
    </source>
</evidence>
<dbReference type="GO" id="GO:0006633">
    <property type="term" value="P:fatty acid biosynthetic process"/>
    <property type="evidence" value="ECO:0007669"/>
    <property type="project" value="TreeGrafter"/>
</dbReference>